<evidence type="ECO:0000313" key="10">
    <source>
        <dbReference type="Proteomes" id="UP000243348"/>
    </source>
</evidence>
<reference evidence="9 10" key="1">
    <citation type="journal article" date="2012" name="Genome Biol. Evol.">
        <title>Nucleomorph genome sequence of the cryptophyte alga Chroomonas mesostigmatica CCMP1168 reveals lineage-specific gene loss and genome complexity.</title>
        <authorList>
            <person name="Moore C.E."/>
            <person name="Curtis B."/>
            <person name="Mills T."/>
            <person name="Tanifuji G."/>
            <person name="Archibald J.M."/>
        </authorList>
    </citation>
    <scope>NUCLEOTIDE SEQUENCE [LARGE SCALE GENOMIC DNA]</scope>
    <source>
        <strain evidence="9 10">CCMP1168</strain>
    </source>
</reference>
<name>J7G591_9CRYP</name>
<keyword evidence="6" id="KW-0472">Membrane</keyword>
<keyword evidence="9" id="KW-0542">Nucleomorph</keyword>
<dbReference type="InterPro" id="IPR027417">
    <property type="entry name" value="P-loop_NTPase"/>
</dbReference>
<proteinExistence type="predicted"/>
<gene>
    <name evidence="9" type="primary">U5 snRNP</name>
    <name evidence="9" type="ORF">CMESO_43</name>
</gene>
<dbReference type="PANTHER" id="PTHR47961">
    <property type="entry name" value="DNA POLYMERASE THETA, PUTATIVE (AFU_ORTHOLOGUE AFUA_1G05260)-RELATED"/>
    <property type="match status" value="1"/>
</dbReference>
<dbReference type="Gene3D" id="1.10.3380.10">
    <property type="entry name" value="Sec63 N-terminal domain-like domain"/>
    <property type="match status" value="1"/>
</dbReference>
<dbReference type="SUPFAM" id="SSF52540">
    <property type="entry name" value="P-loop containing nucleoside triphosphate hydrolases"/>
    <property type="match status" value="1"/>
</dbReference>
<dbReference type="InterPro" id="IPR036388">
    <property type="entry name" value="WH-like_DNA-bd_sf"/>
</dbReference>
<dbReference type="SUPFAM" id="SSF158702">
    <property type="entry name" value="Sec63 N-terminal domain-like"/>
    <property type="match status" value="1"/>
</dbReference>
<dbReference type="InterPro" id="IPR014001">
    <property type="entry name" value="Helicase_ATP-bd"/>
</dbReference>
<dbReference type="GO" id="GO:0003676">
    <property type="term" value="F:nucleic acid binding"/>
    <property type="evidence" value="ECO:0007669"/>
    <property type="project" value="InterPro"/>
</dbReference>
<evidence type="ECO:0000256" key="4">
    <source>
        <dbReference type="ARBA" id="ARBA00022806"/>
    </source>
</evidence>
<comment type="subcellular location">
    <subcellularLocation>
        <location evidence="1">Plastid</location>
        <location evidence="1">Chloroplast</location>
    </subcellularLocation>
</comment>
<evidence type="ECO:0000256" key="5">
    <source>
        <dbReference type="ARBA" id="ARBA00022840"/>
    </source>
</evidence>
<dbReference type="InterPro" id="IPR011545">
    <property type="entry name" value="DEAD/DEAH_box_helicase_dom"/>
</dbReference>
<keyword evidence="9" id="KW-0687">Ribonucleoprotein</keyword>
<dbReference type="GO" id="GO:0016787">
    <property type="term" value="F:hydrolase activity"/>
    <property type="evidence" value="ECO:0007669"/>
    <property type="project" value="UniProtKB-KW"/>
</dbReference>
<dbReference type="Gene3D" id="1.10.10.10">
    <property type="entry name" value="Winged helix-like DNA-binding domain superfamily/Winged helix DNA-binding domain"/>
    <property type="match status" value="1"/>
</dbReference>
<feature type="transmembrane region" description="Helical" evidence="6">
    <location>
        <begin position="34"/>
        <end position="57"/>
    </location>
</feature>
<feature type="domain" description="Helicase C-terminal" evidence="8">
    <location>
        <begin position="380"/>
        <end position="575"/>
    </location>
</feature>
<organism evidence="9 10">
    <name type="scientific">Chroomonas mesostigmatica CCMP1168</name>
    <dbReference type="NCBI Taxonomy" id="1195612"/>
    <lineage>
        <taxon>Eukaryota</taxon>
        <taxon>Cryptophyceae</taxon>
        <taxon>Pyrenomonadales</taxon>
        <taxon>Chroomonadaceae</taxon>
        <taxon>Chroomonas</taxon>
    </lineage>
</organism>
<accession>J7G591</accession>
<dbReference type="Gene3D" id="2.60.40.150">
    <property type="entry name" value="C2 domain"/>
    <property type="match status" value="1"/>
</dbReference>
<dbReference type="FunFam" id="3.40.50.300:FF:003287">
    <property type="entry name" value="U5 small nuclear ribonucleoprotein 200 kDa helicase"/>
    <property type="match status" value="1"/>
</dbReference>
<sequence length="1766" mass="208219">MIKIVICRKKKMPTLNVKNRKKTSFFKFFFREKLIYFSNFSFFLFFFSNFPNFYLFLKKKVKKNQHLQPSEELLLFHMFFFKGQKNKINIFLKKSHKKRFFIDFKNYKEIFYPDLSKFQIKSSKLDLHFLPLWITHSFSFFNNINHIQTKIFPIALGLDINLLLCSPTGTGKTVVAGFCIMRIIINSTNKKNLKWKVFDKFIKILYIAPMKTLVKEIGRNFSDYFKNYGLKIFEVTGDIKINFSNMVKSNIIIGIPEKIELLSKNIKFSVFFTQLKLLVVDEIHILNEERGAILEKFLIRFLVKEQTDKAEKKCRILGLSATFPNFLDVGKFLTINLKRGLFYFSILFRKISLHQTLIGLKKTFLGNERKNLMNEVTRKKIQEILNRNKKSRIIVFVQSRKDTLKTACYLLSKNQKIIKKVDKHLKNDKKSHYFLNKLMEKKIGIHHAGLPKSRKINIEDSFKKGNLKILISTSTLAWGINLPASHVIIKGTRIYSPQMSVWKEMSDLNIIQMLGRAGRFSTTQNSEGIIITSYQNLIHYMSLIHSQMPIESQLVAFLPDSFNTECAHNRITDILSALNWFSKTYFFIRLSRFLLNQSSFLSQKSYTNIKNQLKRIFISQIIKELKGAGMLIFDLKKGSFLPTSTGFVASNFFINHQTIFLFLSKIKPFLNYCELVYLVSLSKEFYDLKTRTNEKKELSRLEKLIFFPVKKTSNNFSYRANILIQAFIGNIRIFNATLAADSVYIGKTSSRLFRAFFEIVLIRRWASLVDKSFEIFQAVYTQTWPTQLPLRALLSNPLDDSYIKILEKKKIDLETIKKFSKKNLENILHSKKGAAIITKILSCIPTFRTTLNLQPLTRNTLRISLSIQIDLEWKNYINEKKIGFWVFLEDQICDTLVFYNFFILKKKKKNKHVFLNFYVPIFDNPIPPYYFLRIKCDNKIRNNLEIPVDLTCIQFPNNHPFETKDLGFSQASFCRIFSGIRVGKILSEYFETHQFKTFGFFYQIITYILKTRDHKILSFVQNKIQLLLKEITFFSYFSTKKKNTFIYLSSGLESLKLNKIQFQGCSIGITGISVQKIGKNNKIKFSFLKRYSFFILSSSELAAIEFKIKNSLISNLVFVVDFFHLIGDLNFNYNLEYFCEAFIIGKNFKPKVKLIVSLFPVLNSLELLTWLNLKVYQIFSYAFQIEKSLEKKVGTNLRSILLLKNSKQKNLFKGKESNSTIFTNQSLELKRSFLLFFSTNLIFITFILPKKSFFFHKISLEKLKKINILKIFFGLKIGFLVDCWKFSKRRLMEENFISKFSKIFFLNTSTLGFISTEKLSFQEGIIILNDLFFRKKSISYFFHLPLFRRCKKIKLCSNIQLLSLKGLFSFQLTIESVGVRFIKEKFIRLVIEKENQIHHHIENKFISSFYTLRLAQNPQFYGFTKKFKVLTFIKKISKALIQKFQQNFFLFKNYSENIRPSFFVLIFCFYFFPIKISKNLFSFLKKKISSQKMTNILLKMNEFLFFTIILKKKKLTKNIPCFTKNFFKKIFRFSSELIGYKNQIFSLETSLKRFLEGLLKLFKPKMNFKTVTFLLELNQTISSNFLKKFSELRQTSALTTLSSFLFGKIHNVYFVKSIDNHVGIFYKFKKSKKNINFLKKWFEKIQFCTKLTIKITIRKTKQNKKVCLNINIKKILFKTSNTLSSLFSFKGVKSFFGLWWLLIGDTKKNSIYIITKIFIKKDSEIKIRVFFSENNRNLKIIFLNKDFPFLSKEAKVNLLIFLCKKS</sequence>
<keyword evidence="6" id="KW-0812">Transmembrane</keyword>
<protein>
    <submittedName>
        <fullName evidence="9">U5 small nuclear ribonucleoprotein 200 kDa subunit</fullName>
    </submittedName>
</protein>
<dbReference type="Proteomes" id="UP000243348">
    <property type="component" value="Nucleomorph 1"/>
</dbReference>
<dbReference type="GO" id="GO:0009507">
    <property type="term" value="C:chloroplast"/>
    <property type="evidence" value="ECO:0007669"/>
    <property type="project" value="UniProtKB-SubCell"/>
</dbReference>
<dbReference type="EMBL" id="CP003680">
    <property type="protein sequence ID" value="AFP65246.1"/>
    <property type="molecule type" value="Genomic_DNA"/>
</dbReference>
<geneLocation type="nucleomorph" evidence="9"/>
<evidence type="ECO:0000259" key="7">
    <source>
        <dbReference type="PROSITE" id="PS51192"/>
    </source>
</evidence>
<dbReference type="Pfam" id="PF00271">
    <property type="entry name" value="Helicase_C"/>
    <property type="match status" value="1"/>
</dbReference>
<keyword evidence="6" id="KW-1133">Transmembrane helix</keyword>
<dbReference type="GO" id="GO:0005634">
    <property type="term" value="C:nucleus"/>
    <property type="evidence" value="ECO:0007669"/>
    <property type="project" value="TreeGrafter"/>
</dbReference>
<keyword evidence="2" id="KW-0547">Nucleotide-binding</keyword>
<dbReference type="GO" id="GO:1990904">
    <property type="term" value="C:ribonucleoprotein complex"/>
    <property type="evidence" value="ECO:0007669"/>
    <property type="project" value="UniProtKB-KW"/>
</dbReference>
<dbReference type="InterPro" id="IPR001650">
    <property type="entry name" value="Helicase_C-like"/>
</dbReference>
<dbReference type="SUPFAM" id="SSF81296">
    <property type="entry name" value="E set domains"/>
    <property type="match status" value="1"/>
</dbReference>
<dbReference type="PROSITE" id="PS51194">
    <property type="entry name" value="HELICASE_CTER"/>
    <property type="match status" value="1"/>
</dbReference>
<dbReference type="SMART" id="SM00973">
    <property type="entry name" value="Sec63"/>
    <property type="match status" value="1"/>
</dbReference>
<dbReference type="PROSITE" id="PS51192">
    <property type="entry name" value="HELICASE_ATP_BIND_1"/>
    <property type="match status" value="1"/>
</dbReference>
<keyword evidence="4" id="KW-0347">Helicase</keyword>
<keyword evidence="3" id="KW-0378">Hydrolase</keyword>
<evidence type="ECO:0000256" key="6">
    <source>
        <dbReference type="SAM" id="Phobius"/>
    </source>
</evidence>
<dbReference type="GO" id="GO:0004386">
    <property type="term" value="F:helicase activity"/>
    <property type="evidence" value="ECO:0007669"/>
    <property type="project" value="UniProtKB-KW"/>
</dbReference>
<dbReference type="Gene3D" id="3.40.50.300">
    <property type="entry name" value="P-loop containing nucleotide triphosphate hydrolases"/>
    <property type="match status" value="2"/>
</dbReference>
<dbReference type="Pfam" id="PF00270">
    <property type="entry name" value="DEAD"/>
    <property type="match status" value="1"/>
</dbReference>
<dbReference type="PANTHER" id="PTHR47961:SF4">
    <property type="entry name" value="ACTIVATING SIGNAL COINTEGRATOR 1 COMPLEX SUBUNIT 3"/>
    <property type="match status" value="1"/>
</dbReference>
<dbReference type="Pfam" id="PF02889">
    <property type="entry name" value="Sec63"/>
    <property type="match status" value="1"/>
</dbReference>
<dbReference type="InterPro" id="IPR050474">
    <property type="entry name" value="Hel308_SKI2-like"/>
</dbReference>
<keyword evidence="5" id="KW-0067">ATP-binding</keyword>
<evidence type="ECO:0000256" key="3">
    <source>
        <dbReference type="ARBA" id="ARBA00022801"/>
    </source>
</evidence>
<dbReference type="InterPro" id="IPR014756">
    <property type="entry name" value="Ig_E-set"/>
</dbReference>
<evidence type="ECO:0000256" key="2">
    <source>
        <dbReference type="ARBA" id="ARBA00022741"/>
    </source>
</evidence>
<feature type="domain" description="Helicase ATP-binding" evidence="7">
    <location>
        <begin position="153"/>
        <end position="341"/>
    </location>
</feature>
<evidence type="ECO:0000256" key="1">
    <source>
        <dbReference type="ARBA" id="ARBA00004229"/>
    </source>
</evidence>
<evidence type="ECO:0000259" key="8">
    <source>
        <dbReference type="PROSITE" id="PS51194"/>
    </source>
</evidence>
<dbReference type="SMART" id="SM00487">
    <property type="entry name" value="DEXDc"/>
    <property type="match status" value="1"/>
</dbReference>
<dbReference type="InterPro" id="IPR035892">
    <property type="entry name" value="C2_domain_sf"/>
</dbReference>
<dbReference type="SMART" id="SM00490">
    <property type="entry name" value="HELICc"/>
    <property type="match status" value="1"/>
</dbReference>
<dbReference type="GO" id="GO:0005524">
    <property type="term" value="F:ATP binding"/>
    <property type="evidence" value="ECO:0007669"/>
    <property type="project" value="UniProtKB-KW"/>
</dbReference>
<dbReference type="InterPro" id="IPR004179">
    <property type="entry name" value="Sec63-dom"/>
</dbReference>
<evidence type="ECO:0000313" key="9">
    <source>
        <dbReference type="EMBL" id="AFP65246.1"/>
    </source>
</evidence>